<evidence type="ECO:0000313" key="1">
    <source>
        <dbReference type="EMBL" id="CAH3034267.1"/>
    </source>
</evidence>
<protein>
    <recommendedName>
        <fullName evidence="3">RRM domain-containing protein</fullName>
    </recommendedName>
</protein>
<dbReference type="EMBL" id="CALNXK010000002">
    <property type="protein sequence ID" value="CAH3034267.1"/>
    <property type="molecule type" value="Genomic_DNA"/>
</dbReference>
<dbReference type="InterPro" id="IPR035979">
    <property type="entry name" value="RBD_domain_sf"/>
</dbReference>
<proteinExistence type="predicted"/>
<sequence>MRLPKTISLQVGRKLADKTKDEILTEVLRVFAGLDVKAVQIAYEVVRVTFASPEHFRAAKSFSGKHLFGLWCSILGGGPPVTRVHVFDFPFEEDDRSLGVAFEAYGAVKSVKKQTFLSNQNIFNGTRLVDVVLSGVLPRFLMVDGYLCRLWYRGQPLVCNLSAVQGHRSANCPNKDKCRK</sequence>
<dbReference type="Proteomes" id="UP001159405">
    <property type="component" value="Unassembled WGS sequence"/>
</dbReference>
<evidence type="ECO:0008006" key="3">
    <source>
        <dbReference type="Google" id="ProtNLM"/>
    </source>
</evidence>
<reference evidence="1 2" key="1">
    <citation type="submission" date="2022-05" db="EMBL/GenBank/DDBJ databases">
        <authorList>
            <consortium name="Genoscope - CEA"/>
            <person name="William W."/>
        </authorList>
    </citation>
    <scope>NUCLEOTIDE SEQUENCE [LARGE SCALE GENOMIC DNA]</scope>
</reference>
<comment type="caution">
    <text evidence="1">The sequence shown here is derived from an EMBL/GenBank/DDBJ whole genome shotgun (WGS) entry which is preliminary data.</text>
</comment>
<feature type="non-terminal residue" evidence="1">
    <location>
        <position position="180"/>
    </location>
</feature>
<gene>
    <name evidence="1" type="ORF">PLOB_00016349</name>
</gene>
<evidence type="ECO:0000313" key="2">
    <source>
        <dbReference type="Proteomes" id="UP001159405"/>
    </source>
</evidence>
<name>A0ABN8MXK3_9CNID</name>
<dbReference type="SUPFAM" id="SSF54928">
    <property type="entry name" value="RNA-binding domain, RBD"/>
    <property type="match status" value="1"/>
</dbReference>
<accession>A0ABN8MXK3</accession>
<keyword evidence="2" id="KW-1185">Reference proteome</keyword>
<organism evidence="1 2">
    <name type="scientific">Porites lobata</name>
    <dbReference type="NCBI Taxonomy" id="104759"/>
    <lineage>
        <taxon>Eukaryota</taxon>
        <taxon>Metazoa</taxon>
        <taxon>Cnidaria</taxon>
        <taxon>Anthozoa</taxon>
        <taxon>Hexacorallia</taxon>
        <taxon>Scleractinia</taxon>
        <taxon>Fungiina</taxon>
        <taxon>Poritidae</taxon>
        <taxon>Porites</taxon>
    </lineage>
</organism>